<evidence type="ECO:0000256" key="1">
    <source>
        <dbReference type="SAM" id="Coils"/>
    </source>
</evidence>
<dbReference type="AlphaFoldDB" id="A0A1G2B2M3"/>
<dbReference type="SUPFAM" id="SSF101898">
    <property type="entry name" value="NHL repeat"/>
    <property type="match status" value="1"/>
</dbReference>
<feature type="coiled-coil region" evidence="1">
    <location>
        <begin position="420"/>
        <end position="447"/>
    </location>
</feature>
<keyword evidence="1" id="KW-0175">Coiled coil</keyword>
<protein>
    <recommendedName>
        <fullName evidence="4">PPM-type phosphatase domain-containing protein</fullName>
    </recommendedName>
</protein>
<name>A0A1G2B2M3_9BACT</name>
<comment type="caution">
    <text evidence="2">The sequence shown here is derived from an EMBL/GenBank/DDBJ whole genome shotgun (WGS) entry which is preliminary data.</text>
</comment>
<dbReference type="EMBL" id="MHKE01000019">
    <property type="protein sequence ID" value="OGY82497.1"/>
    <property type="molecule type" value="Genomic_DNA"/>
</dbReference>
<proteinExistence type="predicted"/>
<organism evidence="2 3">
    <name type="scientific">Candidatus Kerfeldbacteria bacterium RIFCSPLOWO2_01_FULL_48_11</name>
    <dbReference type="NCBI Taxonomy" id="1798543"/>
    <lineage>
        <taxon>Bacteria</taxon>
        <taxon>Candidatus Kerfeldiibacteriota</taxon>
    </lineage>
</organism>
<sequence length="706" mass="78196">MFVAELDSQQPENRDIIFAVQHELESAFYSSEEIHPEVAFESALSRANQKIAELVSSYGTNWHEHFNIVAAVSHGDQIFFSEHGHMHIFLFQKQRVTDLSSPAGHGESSTILKVFTNVANGKLHAGEMMLITTSSLLDYFSQEKLRRMLTESQLHEAVVHIENTLQENINNAAFGSIIIQPVEQTIPIPSVQQAIVNPRLHYSATQASMEEMIDREQRTKELLSPSIFSNVAKRLSGFTRGIENITQRFVRRRTKRKLPITETTRDYAETFRDKEHGTLQKILRALIKGLASVLKLAVAAIGSLARLITSPEKRHALATTPERLTSLPSRTIAFLKKLPVRGRVIAGLALVVVFIFAQSIVSRGMNDTRVEDTSSYDTRVSVIDGFLLDAELAFSYDNVVSATEAIQKAQEFLTKLPTRSDEQKATADRLNNKLVTLREQANHVTRIDRPAVLTDLNTLSSNGPIGGVELIGSTLYAFSPKDNSTYQVDTSSGEASLFATAVVENAFQYVIESTPNTLLFLNTANALNEYTVSAKALRDLPLTIPGTEINIVDIGYYEGRLYLLDIANNQVWRAVRGASQYSAAQKWIQDGTDVRLAHSLAVDGDIYVLQENGSVSKFTRGTRQDFSIESVEPALGGGTKIWTDPDSSSLYILDAEGKRLLLFSKEGALRNQYVSEAFATATDIAINETAKKAYILAGTTIYTVDL</sequence>
<evidence type="ECO:0000313" key="2">
    <source>
        <dbReference type="EMBL" id="OGY82497.1"/>
    </source>
</evidence>
<gene>
    <name evidence="2" type="ORF">A2898_01340</name>
</gene>
<dbReference type="Gene3D" id="2.120.10.30">
    <property type="entry name" value="TolB, C-terminal domain"/>
    <property type="match status" value="1"/>
</dbReference>
<accession>A0A1G2B2M3</accession>
<evidence type="ECO:0000313" key="3">
    <source>
        <dbReference type="Proteomes" id="UP000179164"/>
    </source>
</evidence>
<dbReference type="Proteomes" id="UP000179164">
    <property type="component" value="Unassembled WGS sequence"/>
</dbReference>
<evidence type="ECO:0008006" key="4">
    <source>
        <dbReference type="Google" id="ProtNLM"/>
    </source>
</evidence>
<dbReference type="InterPro" id="IPR011042">
    <property type="entry name" value="6-blade_b-propeller_TolB-like"/>
</dbReference>
<dbReference type="STRING" id="1798543.A2898_01340"/>
<reference evidence="2 3" key="1">
    <citation type="journal article" date="2016" name="Nat. Commun.">
        <title>Thousands of microbial genomes shed light on interconnected biogeochemical processes in an aquifer system.</title>
        <authorList>
            <person name="Anantharaman K."/>
            <person name="Brown C.T."/>
            <person name="Hug L.A."/>
            <person name="Sharon I."/>
            <person name="Castelle C.J."/>
            <person name="Probst A.J."/>
            <person name="Thomas B.C."/>
            <person name="Singh A."/>
            <person name="Wilkins M.J."/>
            <person name="Karaoz U."/>
            <person name="Brodie E.L."/>
            <person name="Williams K.H."/>
            <person name="Hubbard S.S."/>
            <person name="Banfield J.F."/>
        </authorList>
    </citation>
    <scope>NUCLEOTIDE SEQUENCE [LARGE SCALE GENOMIC DNA]</scope>
</reference>